<keyword evidence="4" id="KW-0808">Transferase</keyword>
<dbReference type="SMART" id="SM00388">
    <property type="entry name" value="HisKA"/>
    <property type="match status" value="1"/>
</dbReference>
<dbReference type="InterPro" id="IPR000700">
    <property type="entry name" value="PAS-assoc_C"/>
</dbReference>
<dbReference type="Pfam" id="PF02518">
    <property type="entry name" value="HATPase_c"/>
    <property type="match status" value="1"/>
</dbReference>
<dbReference type="PROSITE" id="PS50109">
    <property type="entry name" value="HIS_KIN"/>
    <property type="match status" value="1"/>
</dbReference>
<dbReference type="Gene3D" id="1.10.287.130">
    <property type="match status" value="1"/>
</dbReference>
<dbReference type="SMART" id="SM00387">
    <property type="entry name" value="HATPase_c"/>
    <property type="match status" value="1"/>
</dbReference>
<evidence type="ECO:0000256" key="5">
    <source>
        <dbReference type="ARBA" id="ARBA00022777"/>
    </source>
</evidence>
<dbReference type="Pfam" id="PF00989">
    <property type="entry name" value="PAS"/>
    <property type="match status" value="1"/>
</dbReference>
<dbReference type="NCBIfam" id="TIGR00229">
    <property type="entry name" value="sensory_box"/>
    <property type="match status" value="3"/>
</dbReference>
<dbReference type="STRING" id="195913.SAMN04488004_109124"/>
<name>A0A1I4FJS6_9RHOB</name>
<dbReference type="InterPro" id="IPR004358">
    <property type="entry name" value="Sig_transdc_His_kin-like_C"/>
</dbReference>
<protein>
    <recommendedName>
        <fullName evidence="2">histidine kinase</fullName>
        <ecNumber evidence="2">2.7.13.3</ecNumber>
    </recommendedName>
</protein>
<dbReference type="Pfam" id="PF08447">
    <property type="entry name" value="PAS_3"/>
    <property type="match status" value="1"/>
</dbReference>
<evidence type="ECO:0000256" key="4">
    <source>
        <dbReference type="ARBA" id="ARBA00022679"/>
    </source>
</evidence>
<feature type="domain" description="PAC" evidence="9">
    <location>
        <begin position="200"/>
        <end position="254"/>
    </location>
</feature>
<dbReference type="InterPro" id="IPR003594">
    <property type="entry name" value="HATPase_dom"/>
</dbReference>
<evidence type="ECO:0000259" key="9">
    <source>
        <dbReference type="PROSITE" id="PS50113"/>
    </source>
</evidence>
<dbReference type="InterPro" id="IPR052162">
    <property type="entry name" value="Sensor_kinase/Photoreceptor"/>
</dbReference>
<dbReference type="SUPFAM" id="SSF47384">
    <property type="entry name" value="Homodimeric domain of signal transducing histidine kinase"/>
    <property type="match status" value="1"/>
</dbReference>
<dbReference type="InterPro" id="IPR013655">
    <property type="entry name" value="PAS_fold_3"/>
</dbReference>
<evidence type="ECO:0000256" key="3">
    <source>
        <dbReference type="ARBA" id="ARBA00022553"/>
    </source>
</evidence>
<dbReference type="Gene3D" id="3.30.565.10">
    <property type="entry name" value="Histidine kinase-like ATPase, C-terminal domain"/>
    <property type="match status" value="1"/>
</dbReference>
<dbReference type="PANTHER" id="PTHR43304">
    <property type="entry name" value="PHYTOCHROME-LIKE PROTEIN CPH1"/>
    <property type="match status" value="1"/>
</dbReference>
<dbReference type="CDD" id="cd00082">
    <property type="entry name" value="HisKA"/>
    <property type="match status" value="1"/>
</dbReference>
<evidence type="ECO:0000313" key="10">
    <source>
        <dbReference type="EMBL" id="SFL17709.1"/>
    </source>
</evidence>
<dbReference type="PROSITE" id="PS50112">
    <property type="entry name" value="PAS"/>
    <property type="match status" value="2"/>
</dbReference>
<dbReference type="SUPFAM" id="SSF55785">
    <property type="entry name" value="PYP-like sensor domain (PAS domain)"/>
    <property type="match status" value="3"/>
</dbReference>
<dbReference type="PROSITE" id="PS50113">
    <property type="entry name" value="PAC"/>
    <property type="match status" value="2"/>
</dbReference>
<organism evidence="10 11">
    <name type="scientific">Loktanella salsilacus</name>
    <dbReference type="NCBI Taxonomy" id="195913"/>
    <lineage>
        <taxon>Bacteria</taxon>
        <taxon>Pseudomonadati</taxon>
        <taxon>Pseudomonadota</taxon>
        <taxon>Alphaproteobacteria</taxon>
        <taxon>Rhodobacterales</taxon>
        <taxon>Roseobacteraceae</taxon>
        <taxon>Loktanella</taxon>
    </lineage>
</organism>
<feature type="domain" description="PAS" evidence="8">
    <location>
        <begin position="2"/>
        <end position="67"/>
    </location>
</feature>
<dbReference type="FunFam" id="1.10.287.130:FF:000001">
    <property type="entry name" value="Two-component sensor histidine kinase"/>
    <property type="match status" value="1"/>
</dbReference>
<evidence type="ECO:0000256" key="1">
    <source>
        <dbReference type="ARBA" id="ARBA00000085"/>
    </source>
</evidence>
<keyword evidence="6" id="KW-0902">Two-component regulatory system</keyword>
<dbReference type="CDD" id="cd00130">
    <property type="entry name" value="PAS"/>
    <property type="match status" value="2"/>
</dbReference>
<feature type="domain" description="Histidine kinase" evidence="7">
    <location>
        <begin position="385"/>
        <end position="604"/>
    </location>
</feature>
<dbReference type="Pfam" id="PF13426">
    <property type="entry name" value="PAS_9"/>
    <property type="match status" value="1"/>
</dbReference>
<dbReference type="Pfam" id="PF00512">
    <property type="entry name" value="HisKA"/>
    <property type="match status" value="1"/>
</dbReference>
<dbReference type="InterPro" id="IPR001610">
    <property type="entry name" value="PAC"/>
</dbReference>
<proteinExistence type="predicted"/>
<comment type="catalytic activity">
    <reaction evidence="1">
        <text>ATP + protein L-histidine = ADP + protein N-phospho-L-histidine.</text>
        <dbReference type="EC" id="2.7.13.3"/>
    </reaction>
</comment>
<dbReference type="InterPro" id="IPR000014">
    <property type="entry name" value="PAS"/>
</dbReference>
<feature type="domain" description="PAS" evidence="8">
    <location>
        <begin position="255"/>
        <end position="312"/>
    </location>
</feature>
<dbReference type="InterPro" id="IPR035965">
    <property type="entry name" value="PAS-like_dom_sf"/>
</dbReference>
<dbReference type="InterPro" id="IPR036097">
    <property type="entry name" value="HisK_dim/P_sf"/>
</dbReference>
<dbReference type="SMART" id="SM00091">
    <property type="entry name" value="PAS"/>
    <property type="match status" value="3"/>
</dbReference>
<dbReference type="AlphaFoldDB" id="A0A1I4FJS6"/>
<dbReference type="InterPro" id="IPR013767">
    <property type="entry name" value="PAS_fold"/>
</dbReference>
<dbReference type="OrthoDB" id="7179697at2"/>
<keyword evidence="5" id="KW-0418">Kinase</keyword>
<evidence type="ECO:0000256" key="6">
    <source>
        <dbReference type="ARBA" id="ARBA00023012"/>
    </source>
</evidence>
<feature type="domain" description="PAC" evidence="9">
    <location>
        <begin position="329"/>
        <end position="381"/>
    </location>
</feature>
<accession>A0A1I4FJS6</accession>
<dbReference type="InterPro" id="IPR003661">
    <property type="entry name" value="HisK_dim/P_dom"/>
</dbReference>
<dbReference type="PANTHER" id="PTHR43304:SF1">
    <property type="entry name" value="PAC DOMAIN-CONTAINING PROTEIN"/>
    <property type="match status" value="1"/>
</dbReference>
<dbReference type="EMBL" id="FOTF01000009">
    <property type="protein sequence ID" value="SFL17709.1"/>
    <property type="molecule type" value="Genomic_DNA"/>
</dbReference>
<evidence type="ECO:0000313" key="11">
    <source>
        <dbReference type="Proteomes" id="UP000199550"/>
    </source>
</evidence>
<dbReference type="InterPro" id="IPR005467">
    <property type="entry name" value="His_kinase_dom"/>
</dbReference>
<sequence length="613" mass="68477">MEHSPILQAFKYVGVPVFTIASDGSVSHSNTAADNLFGYTNDSMTGQKISHLLPVESVAELHSFIHPPAIDANIRMVMAKSKDGSPLPLAVYLTSWTDDKGLQHAVIVRDISEEMKLQKVTTNELKRANTAILAAKIGVFEHFPKENRTVVSQSWRHLIGLADDDTADVQEEWRSRVHPDDLGPADKIIQVCLDGDTDIAKLEYRFRSKDDTHWFWLCAEISVSQRDEEGRITSVIGVVKDVTERRKTEDSLRLNTEYFRSAFENTSIGHAIIALDGRWLRVNNAFCELIGFPREELVKTNLRDLTHPDDLEDSCKHIALLTAGEIETYSRERRYIRANGQTLWGKLTVSLVRDENGVPDHIIVQLMDITEQRQLAQMKGEFVATISHELRTPLTSVIGSLALLTVMDDEAFSDKAKRLLHVAQQNGKRLNVLIDDILDFEKFSAKQVTFNLSSENIAELVEDTLFTNSEFANKFGVRFELKCDDASLHGSVDVKRFQQVMANLLSNAAKFAHDDTAIIAEVKDVAGCIEIAITNKGDGIPNEFRDRIFIPFAQAAESDNRNRGGTGLGLTITKQIVEQTGGQIGYESMPDGMTTFWFTVPYAEPAEVIVLSA</sequence>
<dbReference type="Gene3D" id="3.30.450.20">
    <property type="entry name" value="PAS domain"/>
    <property type="match status" value="3"/>
</dbReference>
<gene>
    <name evidence="10" type="ORF">SAMN04488004_109124</name>
</gene>
<dbReference type="SMART" id="SM00086">
    <property type="entry name" value="PAC"/>
    <property type="match status" value="3"/>
</dbReference>
<dbReference type="SUPFAM" id="SSF55874">
    <property type="entry name" value="ATPase domain of HSP90 chaperone/DNA topoisomerase II/histidine kinase"/>
    <property type="match status" value="1"/>
</dbReference>
<reference evidence="10 11" key="1">
    <citation type="submission" date="2016-10" db="EMBL/GenBank/DDBJ databases">
        <authorList>
            <person name="de Groot N.N."/>
        </authorList>
    </citation>
    <scope>NUCLEOTIDE SEQUENCE [LARGE SCALE GENOMIC DNA]</scope>
    <source>
        <strain evidence="10 11">DSM 16199</strain>
    </source>
</reference>
<evidence type="ECO:0000256" key="2">
    <source>
        <dbReference type="ARBA" id="ARBA00012438"/>
    </source>
</evidence>
<evidence type="ECO:0000259" key="7">
    <source>
        <dbReference type="PROSITE" id="PS50109"/>
    </source>
</evidence>
<dbReference type="Proteomes" id="UP000199550">
    <property type="component" value="Unassembled WGS sequence"/>
</dbReference>
<keyword evidence="3" id="KW-0597">Phosphoprotein</keyword>
<dbReference type="PRINTS" id="PR00344">
    <property type="entry name" value="BCTRLSENSOR"/>
</dbReference>
<keyword evidence="11" id="KW-1185">Reference proteome</keyword>
<dbReference type="InterPro" id="IPR036890">
    <property type="entry name" value="HATPase_C_sf"/>
</dbReference>
<dbReference type="GO" id="GO:0000155">
    <property type="term" value="F:phosphorelay sensor kinase activity"/>
    <property type="evidence" value="ECO:0007669"/>
    <property type="project" value="InterPro"/>
</dbReference>
<evidence type="ECO:0000259" key="8">
    <source>
        <dbReference type="PROSITE" id="PS50112"/>
    </source>
</evidence>
<dbReference type="EC" id="2.7.13.3" evidence="2"/>
<dbReference type="RefSeq" id="WP_090189064.1">
    <property type="nucleotide sequence ID" value="NZ_FOTF01000009.1"/>
</dbReference>